<dbReference type="STRING" id="336988.NT96_07415"/>
<dbReference type="RefSeq" id="WP_007746121.1">
    <property type="nucleotide sequence ID" value="NZ_CM001398.1"/>
</dbReference>
<name>G9WJT3_9LACO</name>
<dbReference type="InterPro" id="IPR029063">
    <property type="entry name" value="SAM-dependent_MTases_sf"/>
</dbReference>
<keyword evidence="1" id="KW-0489">Methyltransferase</keyword>
<dbReference type="PATRIC" id="fig|1045004.4.peg.1181"/>
<evidence type="ECO:0000313" key="2">
    <source>
        <dbReference type="Proteomes" id="UP000004959"/>
    </source>
</evidence>
<keyword evidence="2" id="KW-1185">Reference proteome</keyword>
<dbReference type="Proteomes" id="UP000004959">
    <property type="component" value="Chromosome"/>
</dbReference>
<sequence>MQPEKLLEIVRVLDNHIPVSETKFSQIIEKMQSLDFSSYDQTDMVNACNLFFAKHFSENLVIANKMTPPVIGDLMALAASELGLSGQFIIDPQVAFPDLIFQFASHFQRPIFAESADEEVLSALSNLAQIYRFDFTPADSKASKLIVSRLLGIDFAKELDSLIYLSQFQPGQAAIILADNVDLQSGVLPLMLKSHPELELLSIIKLPNGLFKHAEMASSLLILRRKVDNEKVVARILLAQIPELSNKEDFSKFVSQLKTWKKENL</sequence>
<reference evidence="1 2" key="1">
    <citation type="journal article" date="2012" name="PLoS ONE">
        <title>Functional divergence in the genus oenococcus as predicted by genome sequencing of the newly-described species, Oenococcus kitaharae.</title>
        <authorList>
            <person name="Borneman A.R."/>
            <person name="McCarthy J.M."/>
            <person name="Chambers P.J."/>
            <person name="Bartowsky E.J."/>
        </authorList>
    </citation>
    <scope>NUCLEOTIDE SEQUENCE [LARGE SCALE GENOMIC DNA]</scope>
    <source>
        <strain evidence="2">DSM17330</strain>
    </source>
</reference>
<dbReference type="AlphaFoldDB" id="G9WJT3"/>
<evidence type="ECO:0000313" key="1">
    <source>
        <dbReference type="EMBL" id="EHN59282.1"/>
    </source>
</evidence>
<organism evidence="1 2">
    <name type="scientific">Oenococcus kitaharae DSM 17330</name>
    <dbReference type="NCBI Taxonomy" id="1045004"/>
    <lineage>
        <taxon>Bacteria</taxon>
        <taxon>Bacillati</taxon>
        <taxon>Bacillota</taxon>
        <taxon>Bacilli</taxon>
        <taxon>Lactobacillales</taxon>
        <taxon>Lactobacillaceae</taxon>
        <taxon>Oenococcus</taxon>
    </lineage>
</organism>
<comment type="caution">
    <text evidence="1">The sequence shown here is derived from an EMBL/GenBank/DDBJ whole genome shotgun (WGS) entry which is preliminary data.</text>
</comment>
<dbReference type="OrthoDB" id="2151431at2"/>
<keyword evidence="1" id="KW-0808">Transferase</keyword>
<dbReference type="GO" id="GO:0032259">
    <property type="term" value="P:methylation"/>
    <property type="evidence" value="ECO:0007669"/>
    <property type="project" value="UniProtKB-KW"/>
</dbReference>
<dbReference type="GO" id="GO:0008168">
    <property type="term" value="F:methyltransferase activity"/>
    <property type="evidence" value="ECO:0007669"/>
    <property type="project" value="UniProtKB-KW"/>
</dbReference>
<accession>G9WJT3</accession>
<dbReference type="HOGENOM" id="CLU_1057031_0_0_9"/>
<gene>
    <name evidence="1" type="ORF">OKIT_1184</name>
</gene>
<dbReference type="Gene3D" id="3.40.50.150">
    <property type="entry name" value="Vaccinia Virus protein VP39"/>
    <property type="match status" value="1"/>
</dbReference>
<dbReference type="EMBL" id="AFVZ01000001">
    <property type="protein sequence ID" value="EHN59282.1"/>
    <property type="molecule type" value="Genomic_DNA"/>
</dbReference>
<protein>
    <submittedName>
        <fullName evidence="1">Adenine-specific methyltransferase</fullName>
    </submittedName>
</protein>
<proteinExistence type="predicted"/>